<keyword evidence="4" id="KW-1185">Reference proteome</keyword>
<dbReference type="EMBL" id="JACVVK020000076">
    <property type="protein sequence ID" value="KAK7495300.1"/>
    <property type="molecule type" value="Genomic_DNA"/>
</dbReference>
<evidence type="ECO:0000259" key="2">
    <source>
        <dbReference type="Pfam" id="PF00085"/>
    </source>
</evidence>
<gene>
    <name evidence="3" type="ORF">BaRGS_00013482</name>
</gene>
<protein>
    <recommendedName>
        <fullName evidence="1">Thioredoxin domain-containing protein 9</fullName>
    </recommendedName>
</protein>
<dbReference type="PANTHER" id="PTHR21148">
    <property type="entry name" value="THIOREDOXIN DOMAIN-CONTAINING PROTEIN 9"/>
    <property type="match status" value="1"/>
</dbReference>
<dbReference type="SUPFAM" id="SSF52833">
    <property type="entry name" value="Thioredoxin-like"/>
    <property type="match status" value="1"/>
</dbReference>
<feature type="domain" description="Thioredoxin" evidence="2">
    <location>
        <begin position="198"/>
        <end position="282"/>
    </location>
</feature>
<dbReference type="InterPro" id="IPR013766">
    <property type="entry name" value="Thioredoxin_domain"/>
</dbReference>
<evidence type="ECO:0000256" key="1">
    <source>
        <dbReference type="ARBA" id="ARBA00026148"/>
    </source>
</evidence>
<dbReference type="CDD" id="cd02989">
    <property type="entry name" value="Phd_like_TxnDC9"/>
    <property type="match status" value="1"/>
</dbReference>
<dbReference type="Proteomes" id="UP001519460">
    <property type="component" value="Unassembled WGS sequence"/>
</dbReference>
<dbReference type="AlphaFoldDB" id="A0ABD0L7R6"/>
<reference evidence="3 4" key="1">
    <citation type="journal article" date="2023" name="Sci. Data">
        <title>Genome assembly of the Korean intertidal mud-creeper Batillaria attramentaria.</title>
        <authorList>
            <person name="Patra A.K."/>
            <person name="Ho P.T."/>
            <person name="Jun S."/>
            <person name="Lee S.J."/>
            <person name="Kim Y."/>
            <person name="Won Y.J."/>
        </authorList>
    </citation>
    <scope>NUCLEOTIDE SEQUENCE [LARGE SCALE GENOMIC DNA]</scope>
    <source>
        <strain evidence="3">Wonlab-2016</strain>
    </source>
</reference>
<sequence>MRTLYTVSGPTLKILSTHLCNTIKFHGQGFEKSPKNNIPAAAAEFRSADANNAQQNHTMHIVTVMSVSVLAMMESLQVAALVGRNPLAGLWAHTPQTLHCFLQITAGPDCFEQTTEGRSEDQLLVFTIKMAANNVQEKILLQATKIIESQVDAEIAKLDNMEEDDFEALRKRRMEALKHQQQQKQEWRNQGHGEYTEITTEKEFFEQSKKSKNLICHFYRDSTFRCKIVDKHLAELAPKHIEAKFLRINAEKCPFLVERLRIKVIPTICIAKDGKTTDYIVGFDDLGGRDDFPVEMMEWRLAHAEVINYSGDLLTPPWDPSAQGSKKIIGYATKSNKTIRGGGDDDSDNDDDW</sequence>
<organism evidence="3 4">
    <name type="scientific">Batillaria attramentaria</name>
    <dbReference type="NCBI Taxonomy" id="370345"/>
    <lineage>
        <taxon>Eukaryota</taxon>
        <taxon>Metazoa</taxon>
        <taxon>Spiralia</taxon>
        <taxon>Lophotrochozoa</taxon>
        <taxon>Mollusca</taxon>
        <taxon>Gastropoda</taxon>
        <taxon>Caenogastropoda</taxon>
        <taxon>Sorbeoconcha</taxon>
        <taxon>Cerithioidea</taxon>
        <taxon>Batillariidae</taxon>
        <taxon>Batillaria</taxon>
    </lineage>
</organism>
<evidence type="ECO:0000313" key="4">
    <source>
        <dbReference type="Proteomes" id="UP001519460"/>
    </source>
</evidence>
<evidence type="ECO:0000313" key="3">
    <source>
        <dbReference type="EMBL" id="KAK7495300.1"/>
    </source>
</evidence>
<comment type="caution">
    <text evidence="3">The sequence shown here is derived from an EMBL/GenBank/DDBJ whole genome shotgun (WGS) entry which is preliminary data.</text>
</comment>
<proteinExistence type="predicted"/>
<dbReference type="InterPro" id="IPR036249">
    <property type="entry name" value="Thioredoxin-like_sf"/>
</dbReference>
<dbReference type="Gene3D" id="3.40.30.10">
    <property type="entry name" value="Glutaredoxin"/>
    <property type="match status" value="1"/>
</dbReference>
<dbReference type="Pfam" id="PF00085">
    <property type="entry name" value="Thioredoxin"/>
    <property type="match status" value="1"/>
</dbReference>
<name>A0ABD0L7R6_9CAEN</name>
<accession>A0ABD0L7R6</accession>